<sequence length="465" mass="52797">MWHEVDDLRAFFNLLAPVGVESGRERTELKSYTFLVDPGPEDWDRFQKNYCWRVRRLTLDSYPRDGDIKSLIAQVALVRSCRPILPNLTEISYTGLLDRGFNECATLFMHEGVSKAFITQSKELDCRNFLRIIRARMPLLANLKLDIFPLPQNMETVNELVAALPRLHSLAVPKHSDKSPVLRALVDPTKLTRFKTTYYTEVIPLSILSHLDELHVFMFYRFLTASFPSRMLQLTTICVVTKIIESPSDVMALLSAVVQTCPKLSSLSLDVEESVLPNDEPSRIQMKHLKPLLACSTLTEFSLEHPYALALDNKDIEQITSHLKALEVFVLNMYVNETPKPTTSLTLETLLLFACHCPRIRQIGLFLQADVTVFTSEAILAKFPPTSLPNLDRLDVGDSHVTNPMAVASFLSEILPLGAELKYSKSSVEWGQVDNSLPVLLEKAIQTRRKMDELKKRIRELESQN</sequence>
<accession>A0A4S8MJW0</accession>
<dbReference type="Gene3D" id="3.80.10.10">
    <property type="entry name" value="Ribonuclease Inhibitor"/>
    <property type="match status" value="1"/>
</dbReference>
<name>A0A4S8MJW0_DENBC</name>
<reference evidence="1 2" key="1">
    <citation type="journal article" date="2019" name="Nat. Ecol. Evol.">
        <title>Megaphylogeny resolves global patterns of mushroom evolution.</title>
        <authorList>
            <person name="Varga T."/>
            <person name="Krizsan K."/>
            <person name="Foldi C."/>
            <person name="Dima B."/>
            <person name="Sanchez-Garcia M."/>
            <person name="Sanchez-Ramirez S."/>
            <person name="Szollosi G.J."/>
            <person name="Szarkandi J.G."/>
            <person name="Papp V."/>
            <person name="Albert L."/>
            <person name="Andreopoulos W."/>
            <person name="Angelini C."/>
            <person name="Antonin V."/>
            <person name="Barry K.W."/>
            <person name="Bougher N.L."/>
            <person name="Buchanan P."/>
            <person name="Buyck B."/>
            <person name="Bense V."/>
            <person name="Catcheside P."/>
            <person name="Chovatia M."/>
            <person name="Cooper J."/>
            <person name="Damon W."/>
            <person name="Desjardin D."/>
            <person name="Finy P."/>
            <person name="Geml J."/>
            <person name="Haridas S."/>
            <person name="Hughes K."/>
            <person name="Justo A."/>
            <person name="Karasinski D."/>
            <person name="Kautmanova I."/>
            <person name="Kiss B."/>
            <person name="Kocsube S."/>
            <person name="Kotiranta H."/>
            <person name="LaButti K.M."/>
            <person name="Lechner B.E."/>
            <person name="Liimatainen K."/>
            <person name="Lipzen A."/>
            <person name="Lukacs Z."/>
            <person name="Mihaltcheva S."/>
            <person name="Morgado L.N."/>
            <person name="Niskanen T."/>
            <person name="Noordeloos M.E."/>
            <person name="Ohm R.A."/>
            <person name="Ortiz-Santana B."/>
            <person name="Ovrebo C."/>
            <person name="Racz N."/>
            <person name="Riley R."/>
            <person name="Savchenko A."/>
            <person name="Shiryaev A."/>
            <person name="Soop K."/>
            <person name="Spirin V."/>
            <person name="Szebenyi C."/>
            <person name="Tomsovsky M."/>
            <person name="Tulloss R.E."/>
            <person name="Uehling J."/>
            <person name="Grigoriev I.V."/>
            <person name="Vagvolgyi C."/>
            <person name="Papp T."/>
            <person name="Martin F.M."/>
            <person name="Miettinen O."/>
            <person name="Hibbett D.S."/>
            <person name="Nagy L.G."/>
        </authorList>
    </citation>
    <scope>NUCLEOTIDE SEQUENCE [LARGE SCALE GENOMIC DNA]</scope>
    <source>
        <strain evidence="1 2">CBS 962.96</strain>
    </source>
</reference>
<evidence type="ECO:0008006" key="3">
    <source>
        <dbReference type="Google" id="ProtNLM"/>
    </source>
</evidence>
<dbReference type="InterPro" id="IPR032675">
    <property type="entry name" value="LRR_dom_sf"/>
</dbReference>
<dbReference type="EMBL" id="ML179070">
    <property type="protein sequence ID" value="THV03093.1"/>
    <property type="molecule type" value="Genomic_DNA"/>
</dbReference>
<dbReference type="AlphaFoldDB" id="A0A4S8MJW0"/>
<dbReference type="SUPFAM" id="SSF52047">
    <property type="entry name" value="RNI-like"/>
    <property type="match status" value="1"/>
</dbReference>
<protein>
    <recommendedName>
        <fullName evidence="3">F-box domain-containing protein</fullName>
    </recommendedName>
</protein>
<dbReference type="OrthoDB" id="2447803at2759"/>
<gene>
    <name evidence="1" type="ORF">K435DRAFT_775131</name>
</gene>
<evidence type="ECO:0000313" key="2">
    <source>
        <dbReference type="Proteomes" id="UP000297245"/>
    </source>
</evidence>
<keyword evidence="2" id="KW-1185">Reference proteome</keyword>
<evidence type="ECO:0000313" key="1">
    <source>
        <dbReference type="EMBL" id="THV03093.1"/>
    </source>
</evidence>
<proteinExistence type="predicted"/>
<dbReference type="Proteomes" id="UP000297245">
    <property type="component" value="Unassembled WGS sequence"/>
</dbReference>
<organism evidence="1 2">
    <name type="scientific">Dendrothele bispora (strain CBS 962.96)</name>
    <dbReference type="NCBI Taxonomy" id="1314807"/>
    <lineage>
        <taxon>Eukaryota</taxon>
        <taxon>Fungi</taxon>
        <taxon>Dikarya</taxon>
        <taxon>Basidiomycota</taxon>
        <taxon>Agaricomycotina</taxon>
        <taxon>Agaricomycetes</taxon>
        <taxon>Agaricomycetidae</taxon>
        <taxon>Agaricales</taxon>
        <taxon>Agaricales incertae sedis</taxon>
        <taxon>Dendrothele</taxon>
    </lineage>
</organism>